<dbReference type="AlphaFoldDB" id="A0A0G0PI31"/>
<dbReference type="Pfam" id="PF00413">
    <property type="entry name" value="Peptidase_M10"/>
    <property type="match status" value="1"/>
</dbReference>
<proteinExistence type="predicted"/>
<dbReference type="PRINTS" id="PR00138">
    <property type="entry name" value="MATRIXIN"/>
</dbReference>
<dbReference type="GO" id="GO:0006508">
    <property type="term" value="P:proteolysis"/>
    <property type="evidence" value="ECO:0007669"/>
    <property type="project" value="UniProtKB-KW"/>
</dbReference>
<gene>
    <name evidence="6" type="ORF">UT23_C0008G0027</name>
</gene>
<accession>A0A0G0PI31</accession>
<evidence type="ECO:0000256" key="2">
    <source>
        <dbReference type="ARBA" id="ARBA00022723"/>
    </source>
</evidence>
<feature type="domain" description="Peptidase M10 metallopeptidase" evidence="5">
    <location>
        <begin position="180"/>
        <end position="256"/>
    </location>
</feature>
<keyword evidence="2" id="KW-0479">Metal-binding</keyword>
<keyword evidence="3" id="KW-0378">Hydrolase</keyword>
<dbReference type="Proteomes" id="UP000034325">
    <property type="component" value="Unassembled WGS sequence"/>
</dbReference>
<dbReference type="InterPro" id="IPR001818">
    <property type="entry name" value="Pept_M10_metallopeptidase"/>
</dbReference>
<dbReference type="GO" id="GO:0008270">
    <property type="term" value="F:zinc ion binding"/>
    <property type="evidence" value="ECO:0007669"/>
    <property type="project" value="InterPro"/>
</dbReference>
<keyword evidence="1" id="KW-0645">Protease</keyword>
<protein>
    <recommendedName>
        <fullName evidence="5">Peptidase M10 metallopeptidase domain-containing protein</fullName>
    </recommendedName>
</protein>
<evidence type="ECO:0000256" key="4">
    <source>
        <dbReference type="ARBA" id="ARBA00022833"/>
    </source>
</evidence>
<evidence type="ECO:0000256" key="1">
    <source>
        <dbReference type="ARBA" id="ARBA00022670"/>
    </source>
</evidence>
<keyword evidence="4" id="KW-0862">Zinc</keyword>
<evidence type="ECO:0000259" key="5">
    <source>
        <dbReference type="Pfam" id="PF00413"/>
    </source>
</evidence>
<evidence type="ECO:0000313" key="7">
    <source>
        <dbReference type="Proteomes" id="UP000034325"/>
    </source>
</evidence>
<dbReference type="SUPFAM" id="SSF55486">
    <property type="entry name" value="Metalloproteases ('zincins'), catalytic domain"/>
    <property type="match status" value="1"/>
</dbReference>
<reference evidence="6 7" key="1">
    <citation type="journal article" date="2015" name="Nature">
        <title>rRNA introns, odd ribosomes, and small enigmatic genomes across a large radiation of phyla.</title>
        <authorList>
            <person name="Brown C.T."/>
            <person name="Hug L.A."/>
            <person name="Thomas B.C."/>
            <person name="Sharon I."/>
            <person name="Castelle C.J."/>
            <person name="Singh A."/>
            <person name="Wilkins M.J."/>
            <person name="Williams K.H."/>
            <person name="Banfield J.F."/>
        </authorList>
    </citation>
    <scope>NUCLEOTIDE SEQUENCE [LARGE SCALE GENOMIC DNA]</scope>
</reference>
<organism evidence="6 7">
    <name type="scientific">Candidatus Woesebacteria bacterium GW2011_GWA1_39_12</name>
    <dbReference type="NCBI Taxonomy" id="1618549"/>
    <lineage>
        <taxon>Bacteria</taxon>
        <taxon>Candidatus Woeseibacteriota</taxon>
    </lineage>
</organism>
<dbReference type="GO" id="GO:0031012">
    <property type="term" value="C:extracellular matrix"/>
    <property type="evidence" value="ECO:0007669"/>
    <property type="project" value="InterPro"/>
</dbReference>
<dbReference type="InterPro" id="IPR021190">
    <property type="entry name" value="Pept_M10A"/>
</dbReference>
<dbReference type="InterPro" id="IPR024079">
    <property type="entry name" value="MetalloPept_cat_dom_sf"/>
</dbReference>
<name>A0A0G0PI31_9BACT</name>
<comment type="caution">
    <text evidence="6">The sequence shown here is derived from an EMBL/GenBank/DDBJ whole genome shotgun (WGS) entry which is preliminary data.</text>
</comment>
<evidence type="ECO:0000256" key="3">
    <source>
        <dbReference type="ARBA" id="ARBA00022801"/>
    </source>
</evidence>
<dbReference type="EMBL" id="LBWA01000008">
    <property type="protein sequence ID" value="KKQ97754.1"/>
    <property type="molecule type" value="Genomic_DNA"/>
</dbReference>
<sequence length="256" mass="28040">MTFYIKVSVMKGKLVLLTSLLTSFILLFYVATGVRAENPKEQVGRGPLTKITFIHYKKAFAKPPWAGGNNTTAVKCYGFLARGAKWKIQEPYYVNPTDSGLSSSFVENAVTTGVGEWENYAGNVFGNGNVDASASYNEGNLDGVNTASFGSYPDNAVIAVTNVWGYFGGPPQTRELVEWDMLFNNSSEWTWGDGLGDPTLMDVQNIATHELGHSFGMADLYDTSCNLETMYGYSTEGETSKRDLNSGDIQGIQELY</sequence>
<dbReference type="Gene3D" id="3.40.390.10">
    <property type="entry name" value="Collagenase (Catalytic Domain)"/>
    <property type="match status" value="1"/>
</dbReference>
<evidence type="ECO:0000313" key="6">
    <source>
        <dbReference type="EMBL" id="KKQ97754.1"/>
    </source>
</evidence>
<dbReference type="GO" id="GO:0004222">
    <property type="term" value="F:metalloendopeptidase activity"/>
    <property type="evidence" value="ECO:0007669"/>
    <property type="project" value="InterPro"/>
</dbReference>